<sequence length="73" mass="8687">MDKLTDKLVVEIYNDLKKDYSGVDRIDMENENVFRIYADDDTLWKIFEDMMNEFNSIEFDAGTGETHFLRVII</sequence>
<organism evidence="1 2">
    <name type="scientific">Methanobacterium spitsbergense</name>
    <dbReference type="NCBI Taxonomy" id="2874285"/>
    <lineage>
        <taxon>Archaea</taxon>
        <taxon>Methanobacteriati</taxon>
        <taxon>Methanobacteriota</taxon>
        <taxon>Methanomada group</taxon>
        <taxon>Methanobacteria</taxon>
        <taxon>Methanobacteriales</taxon>
        <taxon>Methanobacteriaceae</taxon>
        <taxon>Methanobacterium</taxon>
    </lineage>
</organism>
<dbReference type="Proteomes" id="UP000825933">
    <property type="component" value="Unassembled WGS sequence"/>
</dbReference>
<keyword evidence="2" id="KW-1185">Reference proteome</keyword>
<dbReference type="RefSeq" id="WP_223791169.1">
    <property type="nucleotide sequence ID" value="NZ_JAIOUQ010000007.1"/>
</dbReference>
<dbReference type="EMBL" id="JAIOUQ010000007">
    <property type="protein sequence ID" value="MBZ2165553.1"/>
    <property type="molecule type" value="Genomic_DNA"/>
</dbReference>
<accession>A0A8T5UXK2</accession>
<evidence type="ECO:0000313" key="2">
    <source>
        <dbReference type="Proteomes" id="UP000825933"/>
    </source>
</evidence>
<dbReference type="AlphaFoldDB" id="A0A8T5UXK2"/>
<evidence type="ECO:0000313" key="1">
    <source>
        <dbReference type="EMBL" id="MBZ2165553.1"/>
    </source>
</evidence>
<comment type="caution">
    <text evidence="1">The sequence shown here is derived from an EMBL/GenBank/DDBJ whole genome shotgun (WGS) entry which is preliminary data.</text>
</comment>
<reference evidence="2" key="1">
    <citation type="journal article" date="2022" name="Microbiol. Resour. Announc.">
        <title>Draft Genome Sequence of a Methanogenic Archaeon from West Spitsbergen Permafrost.</title>
        <authorList>
            <person name="Trubitsyn V."/>
            <person name="Rivkina E."/>
            <person name="Shcherbakova V."/>
        </authorList>
    </citation>
    <scope>NUCLEOTIDE SEQUENCE [LARGE SCALE GENOMIC DNA]</scope>
    <source>
        <strain evidence="2">VT</strain>
    </source>
</reference>
<name>A0A8T5UXK2_9EURY</name>
<proteinExistence type="predicted"/>
<protein>
    <submittedName>
        <fullName evidence="1">Uncharacterized protein</fullName>
    </submittedName>
</protein>
<gene>
    <name evidence="1" type="ORF">K8N75_05805</name>
</gene>